<keyword evidence="2" id="KW-0560">Oxidoreductase</keyword>
<evidence type="ECO:0000256" key="3">
    <source>
        <dbReference type="ARBA" id="ARBA00043812"/>
    </source>
</evidence>
<comment type="caution">
    <text evidence="12">The sequence shown here is derived from an EMBL/GenBank/DDBJ whole genome shotgun (WGS) entry which is preliminary data.</text>
</comment>
<dbReference type="RefSeq" id="WP_121698034.1">
    <property type="nucleotide sequence ID" value="NZ_JBCLPP010000022.1"/>
</dbReference>
<accession>A0ABV4CZN4</accession>
<dbReference type="EMBL" id="JBCLPP010000022">
    <property type="protein sequence ID" value="MEY8245690.1"/>
    <property type="molecule type" value="Genomic_DNA"/>
</dbReference>
<evidence type="ECO:0000256" key="4">
    <source>
        <dbReference type="ARBA" id="ARBA00044050"/>
    </source>
</evidence>
<dbReference type="PIRSF" id="PIRSF000126">
    <property type="entry name" value="11-beta-HSD1"/>
    <property type="match status" value="1"/>
</dbReference>
<dbReference type="Gene3D" id="3.40.50.720">
    <property type="entry name" value="NAD(P)-binding Rossmann-like Domain"/>
    <property type="match status" value="1"/>
</dbReference>
<dbReference type="CDD" id="cd05233">
    <property type="entry name" value="SDR_c"/>
    <property type="match status" value="1"/>
</dbReference>
<gene>
    <name evidence="12" type="ORF">AAK873_08715</name>
</gene>
<dbReference type="InterPro" id="IPR020904">
    <property type="entry name" value="Sc_DH/Rdtase_CS"/>
</dbReference>
<comment type="catalytic activity">
    <reaction evidence="3">
        <text>L-allo-threonine + NADP(+) = aminoacetone + CO2 + NADPH</text>
        <dbReference type="Rhea" id="RHEA:43524"/>
        <dbReference type="ChEBI" id="CHEBI:16526"/>
        <dbReference type="ChEBI" id="CHEBI:57783"/>
        <dbReference type="ChEBI" id="CHEBI:58320"/>
        <dbReference type="ChEBI" id="CHEBI:58349"/>
        <dbReference type="ChEBI" id="CHEBI:58585"/>
        <dbReference type="EC" id="1.1.1.381"/>
    </reaction>
</comment>
<dbReference type="PRINTS" id="PR00080">
    <property type="entry name" value="SDRFAMILY"/>
</dbReference>
<proteinExistence type="inferred from homology"/>
<evidence type="ECO:0000256" key="1">
    <source>
        <dbReference type="ARBA" id="ARBA00006484"/>
    </source>
</evidence>
<evidence type="ECO:0000313" key="12">
    <source>
        <dbReference type="EMBL" id="MEY8245690.1"/>
    </source>
</evidence>
<protein>
    <recommendedName>
        <fullName evidence="6">NADP-dependent 3-hydroxy acid dehydrogenase YdfG</fullName>
        <ecNumber evidence="4">1.1.1.298</ecNumber>
        <ecNumber evidence="5">1.1.1.381</ecNumber>
    </recommendedName>
    <alternativeName>
        <fullName evidence="8">L-allo-threonine dehydrogenase</fullName>
    </alternativeName>
    <alternativeName>
        <fullName evidence="7">Malonic semialdehyde reductase</fullName>
    </alternativeName>
</protein>
<dbReference type="Proteomes" id="UP001565200">
    <property type="component" value="Unassembled WGS sequence"/>
</dbReference>
<dbReference type="Pfam" id="PF00106">
    <property type="entry name" value="adh_short"/>
    <property type="match status" value="1"/>
</dbReference>
<evidence type="ECO:0000256" key="6">
    <source>
        <dbReference type="ARBA" id="ARBA00044065"/>
    </source>
</evidence>
<organism evidence="12 13">
    <name type="scientific">Heminiphilus faecis</name>
    <dbReference type="NCBI Taxonomy" id="2601703"/>
    <lineage>
        <taxon>Bacteria</taxon>
        <taxon>Pseudomonadati</taxon>
        <taxon>Bacteroidota</taxon>
        <taxon>Bacteroidia</taxon>
        <taxon>Bacteroidales</taxon>
        <taxon>Muribaculaceae</taxon>
        <taxon>Heminiphilus</taxon>
    </lineage>
</organism>
<dbReference type="EC" id="1.1.1.381" evidence="5"/>
<keyword evidence="13" id="KW-1185">Reference proteome</keyword>
<comment type="similarity">
    <text evidence="1 11">Belongs to the short-chain dehydrogenases/reductases (SDR) family.</text>
</comment>
<dbReference type="PRINTS" id="PR00081">
    <property type="entry name" value="GDHRDH"/>
</dbReference>
<comment type="function">
    <text evidence="9">NADP-dependent dehydrogenase with broad substrate specificity acting on 3-hydroxy acids. Catalyzes the NADP-dependent oxidation of L-allo-threonine to L-2-amino-3-keto-butyrate, which is spontaneously decarboxylated into aminoacetone. Also acts on D-threonine, L-serine, D-serine, D-3-hydroxyisobutyrate, L-3-hydroxyisobutyrate, D-glycerate and L-glycerate. Able to catalyze the reduction of the malonic semialdehyde to 3-hydroxypropionic acid. YdfG is apparently supplementing RutE, the presumed malonic semialdehyde reductase involved in pyrimidine degradation since both are able to detoxify malonic semialdehyde.</text>
</comment>
<dbReference type="EC" id="1.1.1.298" evidence="4"/>
<name>A0ABV4CZN4_9BACT</name>
<comment type="catalytic activity">
    <reaction evidence="10">
        <text>3-hydroxypropanoate + NADP(+) = 3-oxopropanoate + NADPH + H(+)</text>
        <dbReference type="Rhea" id="RHEA:26438"/>
        <dbReference type="ChEBI" id="CHEBI:15378"/>
        <dbReference type="ChEBI" id="CHEBI:16510"/>
        <dbReference type="ChEBI" id="CHEBI:33190"/>
        <dbReference type="ChEBI" id="CHEBI:57783"/>
        <dbReference type="ChEBI" id="CHEBI:58349"/>
        <dbReference type="EC" id="1.1.1.298"/>
    </reaction>
</comment>
<evidence type="ECO:0000256" key="11">
    <source>
        <dbReference type="RuleBase" id="RU000363"/>
    </source>
</evidence>
<evidence type="ECO:0000256" key="7">
    <source>
        <dbReference type="ARBA" id="ARBA00044271"/>
    </source>
</evidence>
<reference evidence="12 13" key="1">
    <citation type="submission" date="2024-03" db="EMBL/GenBank/DDBJ databases">
        <title>Mouse gut bacterial collection (mGBC) of GemPharmatech.</title>
        <authorList>
            <person name="He Y."/>
            <person name="Dong L."/>
            <person name="Wu D."/>
            <person name="Gao X."/>
            <person name="Lin Z."/>
        </authorList>
    </citation>
    <scope>NUCLEOTIDE SEQUENCE [LARGE SCALE GENOMIC DNA]</scope>
    <source>
        <strain evidence="12 13">54-13</strain>
    </source>
</reference>
<evidence type="ECO:0000256" key="5">
    <source>
        <dbReference type="ARBA" id="ARBA00044059"/>
    </source>
</evidence>
<dbReference type="InterPro" id="IPR002347">
    <property type="entry name" value="SDR_fam"/>
</dbReference>
<evidence type="ECO:0000256" key="2">
    <source>
        <dbReference type="ARBA" id="ARBA00023002"/>
    </source>
</evidence>
<dbReference type="InterPro" id="IPR036291">
    <property type="entry name" value="NAD(P)-bd_dom_sf"/>
</dbReference>
<sequence>MSIALVTGASSGIGFEFCWQLADLAYDIVAVSNRPDDLQRCAAEIENRWGVKVTTYCLDLASADAAEKLLAFVDEKDLIPEIVINNAGIFDFKRVAHMPPAHIDAYIDLHMRTMTHICRLFGGLMSANGGGCILNMSSMSCWMPMPGIAMYSATKAYIRAFSRAFRIEMKDYDVSVTVACPGGIATDLFGLPKRLQRLGTKVGALYTPQKFVRKALKRTLAGKAQYINGVMNRLAIPAVASLPEWARVLIRKKLLDRIDR</sequence>
<dbReference type="PROSITE" id="PS00061">
    <property type="entry name" value="ADH_SHORT"/>
    <property type="match status" value="1"/>
</dbReference>
<evidence type="ECO:0000256" key="10">
    <source>
        <dbReference type="ARBA" id="ARBA00047274"/>
    </source>
</evidence>
<dbReference type="PANTHER" id="PTHR43086:SF3">
    <property type="entry name" value="NADP-DEPENDENT 3-HYDROXY ACID DEHYDROGENASE YDFG"/>
    <property type="match status" value="1"/>
</dbReference>
<dbReference type="PANTHER" id="PTHR43086">
    <property type="entry name" value="VERY-LONG-CHAIN 3-OXOOACYL-COA REDUCTASE"/>
    <property type="match status" value="1"/>
</dbReference>
<evidence type="ECO:0000256" key="8">
    <source>
        <dbReference type="ARBA" id="ARBA00044349"/>
    </source>
</evidence>
<evidence type="ECO:0000313" key="13">
    <source>
        <dbReference type="Proteomes" id="UP001565200"/>
    </source>
</evidence>
<evidence type="ECO:0000256" key="9">
    <source>
        <dbReference type="ARBA" id="ARBA00045650"/>
    </source>
</evidence>
<dbReference type="SUPFAM" id="SSF51735">
    <property type="entry name" value="NAD(P)-binding Rossmann-fold domains"/>
    <property type="match status" value="1"/>
</dbReference>